<feature type="signal peptide" evidence="6">
    <location>
        <begin position="1"/>
        <end position="21"/>
    </location>
</feature>
<evidence type="ECO:0000256" key="5">
    <source>
        <dbReference type="ARBA" id="ARBA00023288"/>
    </source>
</evidence>
<keyword evidence="8" id="KW-1185">Reference proteome</keyword>
<evidence type="ECO:0000313" key="8">
    <source>
        <dbReference type="Proteomes" id="UP000678228"/>
    </source>
</evidence>
<keyword evidence="1" id="KW-1003">Cell membrane</keyword>
<dbReference type="Proteomes" id="UP000678228">
    <property type="component" value="Unassembled WGS sequence"/>
</dbReference>
<dbReference type="InterPro" id="IPR050490">
    <property type="entry name" value="Bact_solute-bd_prot1"/>
</dbReference>
<dbReference type="InterPro" id="IPR006059">
    <property type="entry name" value="SBP"/>
</dbReference>
<dbReference type="EMBL" id="JAGKSQ010000002">
    <property type="protein sequence ID" value="MBP3950892.1"/>
    <property type="molecule type" value="Genomic_DNA"/>
</dbReference>
<keyword evidence="2 6" id="KW-0732">Signal</keyword>
<sequence>MLKKPYRVFASVALVSTLLLGACSGGGGSSSGGGESEDGDKVLEFMFRGSTVEEAAYKKVIENFEADNPGVDVKLNVIPIDNYATKLKAAITGKKIPDVFFIAPGEVRAYANSKVLLDLTETVENSDSINQDNMWEYGFDSYRYDGTTQGVGSLYALPKDVGPFALGYNKTMFEEAGLELPDPDVPMTWDEFIEAGQALTKDNDGDGKLDQFGTGFNVNWVLQSFVWSNGGDFLDETQTKVTVDTPEFAEALQFFADQQNVYGITPSIEDAQTLDTYQRWMKGEIGFFPVGPWDVGTFDTELDFEYDLIPYPAGATGESAAWIGTLGFAVAANTEHPELATELATYLSASEEGQQQLVDARVQIPNLKDMAEEWAADTTTTPANKQEFLDIVQDYGRALPANNTYNGEWYDYFFTNVQPVLDGDKTAAEYVAEVQPKMQEFLDNAIQLEKQASGN</sequence>
<organism evidence="7 8">
    <name type="scientific">Halalkalibacter suaedae</name>
    <dbReference type="NCBI Taxonomy" id="2822140"/>
    <lineage>
        <taxon>Bacteria</taxon>
        <taxon>Bacillati</taxon>
        <taxon>Bacillota</taxon>
        <taxon>Bacilli</taxon>
        <taxon>Bacillales</taxon>
        <taxon>Bacillaceae</taxon>
        <taxon>Halalkalibacter</taxon>
    </lineage>
</organism>
<protein>
    <submittedName>
        <fullName evidence="7">Sugar ABC transporter substrate-binding protein</fullName>
    </submittedName>
</protein>
<dbReference type="SUPFAM" id="SSF53850">
    <property type="entry name" value="Periplasmic binding protein-like II"/>
    <property type="match status" value="1"/>
</dbReference>
<dbReference type="CDD" id="cd13585">
    <property type="entry name" value="PBP2_TMBP_like"/>
    <property type="match status" value="1"/>
</dbReference>
<dbReference type="Pfam" id="PF01547">
    <property type="entry name" value="SBP_bac_1"/>
    <property type="match status" value="1"/>
</dbReference>
<feature type="chain" id="PRO_5038711979" evidence="6">
    <location>
        <begin position="22"/>
        <end position="455"/>
    </location>
</feature>
<dbReference type="Gene3D" id="3.40.190.10">
    <property type="entry name" value="Periplasmic binding protein-like II"/>
    <property type="match status" value="1"/>
</dbReference>
<evidence type="ECO:0000256" key="4">
    <source>
        <dbReference type="ARBA" id="ARBA00023139"/>
    </source>
</evidence>
<evidence type="ECO:0000256" key="6">
    <source>
        <dbReference type="SAM" id="SignalP"/>
    </source>
</evidence>
<dbReference type="AlphaFoldDB" id="A0A941ANZ0"/>
<keyword evidence="3" id="KW-0472">Membrane</keyword>
<dbReference type="PANTHER" id="PTHR43649:SF33">
    <property type="entry name" value="POLYGALACTURONAN_RHAMNOGALACTURONAN-BINDING PROTEIN YTCQ"/>
    <property type="match status" value="1"/>
</dbReference>
<evidence type="ECO:0000256" key="1">
    <source>
        <dbReference type="ARBA" id="ARBA00022475"/>
    </source>
</evidence>
<evidence type="ECO:0000256" key="3">
    <source>
        <dbReference type="ARBA" id="ARBA00023136"/>
    </source>
</evidence>
<accession>A0A941ANZ0</accession>
<dbReference type="PROSITE" id="PS51257">
    <property type="entry name" value="PROKAR_LIPOPROTEIN"/>
    <property type="match status" value="1"/>
</dbReference>
<dbReference type="PANTHER" id="PTHR43649">
    <property type="entry name" value="ARABINOSE-BINDING PROTEIN-RELATED"/>
    <property type="match status" value="1"/>
</dbReference>
<gene>
    <name evidence="7" type="ORF">J7W16_07060</name>
</gene>
<proteinExistence type="predicted"/>
<reference evidence="7" key="1">
    <citation type="submission" date="2021-03" db="EMBL/GenBank/DDBJ databases">
        <title>Bacillus suaedae sp. nov., isolated from Suaeda aralocaspica.</title>
        <authorList>
            <person name="Lei R.F.R."/>
        </authorList>
    </citation>
    <scope>NUCLEOTIDE SEQUENCE</scope>
    <source>
        <strain evidence="7">YZJH907-2</strain>
    </source>
</reference>
<keyword evidence="4" id="KW-0564">Palmitate</keyword>
<name>A0A941ANZ0_9BACI</name>
<keyword evidence="5" id="KW-0449">Lipoprotein</keyword>
<evidence type="ECO:0000313" key="7">
    <source>
        <dbReference type="EMBL" id="MBP3950892.1"/>
    </source>
</evidence>
<evidence type="ECO:0000256" key="2">
    <source>
        <dbReference type="ARBA" id="ARBA00022729"/>
    </source>
</evidence>
<dbReference type="RefSeq" id="WP_210596565.1">
    <property type="nucleotide sequence ID" value="NZ_JAGKSQ010000002.1"/>
</dbReference>
<comment type="caution">
    <text evidence="7">The sequence shown here is derived from an EMBL/GenBank/DDBJ whole genome shotgun (WGS) entry which is preliminary data.</text>
</comment>